<name>A0A1T5NC41_9BACT</name>
<dbReference type="SMART" id="SM00369">
    <property type="entry name" value="LRR_TYP"/>
    <property type="match status" value="2"/>
</dbReference>
<keyword evidence="2" id="KW-0677">Repeat</keyword>
<dbReference type="PANTHER" id="PTHR48051:SF1">
    <property type="entry name" value="RAS SUPPRESSOR PROTEIN 1"/>
    <property type="match status" value="1"/>
</dbReference>
<reference evidence="3 4" key="1">
    <citation type="submission" date="2017-02" db="EMBL/GenBank/DDBJ databases">
        <authorList>
            <person name="Peterson S.W."/>
        </authorList>
    </citation>
    <scope>NUCLEOTIDE SEQUENCE [LARGE SCALE GENOMIC DNA]</scope>
    <source>
        <strain evidence="3 4">DSM 18108</strain>
    </source>
</reference>
<protein>
    <submittedName>
        <fullName evidence="3">Uncharacterized protein YwqG</fullName>
    </submittedName>
</protein>
<dbReference type="SUPFAM" id="SSF52058">
    <property type="entry name" value="L domain-like"/>
    <property type="match status" value="1"/>
</dbReference>
<dbReference type="InterPro" id="IPR032675">
    <property type="entry name" value="LRR_dom_sf"/>
</dbReference>
<dbReference type="Proteomes" id="UP000190166">
    <property type="component" value="Unassembled WGS sequence"/>
</dbReference>
<dbReference type="Pfam" id="PF09234">
    <property type="entry name" value="DUF1963"/>
    <property type="match status" value="1"/>
</dbReference>
<dbReference type="RefSeq" id="WP_079468368.1">
    <property type="nucleotide sequence ID" value="NZ_FUZZ01000001.1"/>
</dbReference>
<evidence type="ECO:0000256" key="1">
    <source>
        <dbReference type="ARBA" id="ARBA00022614"/>
    </source>
</evidence>
<accession>A0A1T5NC41</accession>
<dbReference type="Gene3D" id="2.30.320.10">
    <property type="entry name" value="YwqG-like"/>
    <property type="match status" value="1"/>
</dbReference>
<dbReference type="InterPro" id="IPR050216">
    <property type="entry name" value="LRR_domain-containing"/>
</dbReference>
<dbReference type="InterPro" id="IPR001611">
    <property type="entry name" value="Leu-rich_rpt"/>
</dbReference>
<dbReference type="PANTHER" id="PTHR48051">
    <property type="match status" value="1"/>
</dbReference>
<keyword evidence="1" id="KW-0433">Leucine-rich repeat</keyword>
<dbReference type="GO" id="GO:0005737">
    <property type="term" value="C:cytoplasm"/>
    <property type="evidence" value="ECO:0007669"/>
    <property type="project" value="TreeGrafter"/>
</dbReference>
<dbReference type="InterPro" id="IPR025875">
    <property type="entry name" value="Leu-rich_rpt_4"/>
</dbReference>
<dbReference type="Pfam" id="PF12799">
    <property type="entry name" value="LRR_4"/>
    <property type="match status" value="1"/>
</dbReference>
<dbReference type="InterPro" id="IPR003591">
    <property type="entry name" value="Leu-rich_rpt_typical-subtyp"/>
</dbReference>
<dbReference type="SUPFAM" id="SSF103032">
    <property type="entry name" value="Hypothetical protein YwqG"/>
    <property type="match status" value="1"/>
</dbReference>
<gene>
    <name evidence="3" type="ORF">SAMN05660461_1076</name>
</gene>
<sequence>MELHAFVPPADGKDHFQINDFIFEMDDAQSGQDFDYSGALLITIVARTSDVERAVKAELLDEYQPTGEVKIVIPALGIYKSDAPEGVIHFKEDKHEEPYLSMNRGRFHYTLKFFGDVVFKDGWVALLGQLKPSWSDQPVFSVTIYRKINTAQLNWERYCFTAVEEAAAAPVEWVKKLVLINPTFDRLPNEFYRLKALRHVEITAKWPVKKLPLERLDDKLLHLQELEHLVIVDSSLCRIPEYMSKLTKLKHCSFAGGDLSRVPAHLMDMPHLEYLNLNGNQLSEISVFELPELKYLHLAKNQLRTLPENLLALPKIVKINAANNPFSFLPAAYSAFAGLDLDMNNKQQLLDNTYKDADGNGPVKWNDELFFAQQDEALIRPVDEILMEEGLLPHGEALRALVKRTIGFNHSGEEDYTATGNHRFGGMPDLPENIDYPDYYDDYNKQHYKYEFIAQVNCEALAPLQEYLPATGTLFFFLETIHNIGARDGHLPCKVLYVADNSTLQSGKRFSFPEEDFYELENGQYTPYKANAVVKNSVPGFYSWHSNQYIFREVSKPLLQEEALLDSLYEVFEEPVNFLQESDYEINNYGFTQHQSPELQAALACKGNPEDWTILLTVKSRGDFSWGDAGDLFFVIHKSDLAKKDFRKVFITIESS</sequence>
<dbReference type="SMART" id="SM00364">
    <property type="entry name" value="LRR_BAC"/>
    <property type="match status" value="3"/>
</dbReference>
<evidence type="ECO:0000313" key="4">
    <source>
        <dbReference type="Proteomes" id="UP000190166"/>
    </source>
</evidence>
<dbReference type="InterPro" id="IPR035948">
    <property type="entry name" value="YwqG-like_sf"/>
</dbReference>
<dbReference type="STRING" id="393003.SAMN05660461_1076"/>
<dbReference type="AlphaFoldDB" id="A0A1T5NC41"/>
<dbReference type="InterPro" id="IPR015315">
    <property type="entry name" value="DUF1963"/>
</dbReference>
<dbReference type="EMBL" id="FUZZ01000001">
    <property type="protein sequence ID" value="SKC98016.1"/>
    <property type="molecule type" value="Genomic_DNA"/>
</dbReference>
<keyword evidence="4" id="KW-1185">Reference proteome</keyword>
<dbReference type="Gene3D" id="3.80.10.10">
    <property type="entry name" value="Ribonuclease Inhibitor"/>
    <property type="match status" value="1"/>
</dbReference>
<evidence type="ECO:0000256" key="2">
    <source>
        <dbReference type="ARBA" id="ARBA00022737"/>
    </source>
</evidence>
<evidence type="ECO:0000313" key="3">
    <source>
        <dbReference type="EMBL" id="SKC98016.1"/>
    </source>
</evidence>
<organism evidence="3 4">
    <name type="scientific">Chitinophaga ginsengisegetis</name>
    <dbReference type="NCBI Taxonomy" id="393003"/>
    <lineage>
        <taxon>Bacteria</taxon>
        <taxon>Pseudomonadati</taxon>
        <taxon>Bacteroidota</taxon>
        <taxon>Chitinophagia</taxon>
        <taxon>Chitinophagales</taxon>
        <taxon>Chitinophagaceae</taxon>
        <taxon>Chitinophaga</taxon>
    </lineage>
</organism>
<proteinExistence type="predicted"/>
<dbReference type="PROSITE" id="PS51450">
    <property type="entry name" value="LRR"/>
    <property type="match status" value="1"/>
</dbReference>